<dbReference type="AlphaFoldDB" id="A0A255D6W2"/>
<sequence>MSIQDRPARAFNDDARVDNRLVLMDQAFYAGHHAAGQKEVMQVGWLYQQPVDLEQLERFRVELAKGMMGRLIERSPLPFGRWRWVSDPQPAKLDVAATLRPRVELGDWFDERTQLPIDPESGPGWRISVQPLDDGSTAISLVLSHYVIDGIGAAVAVTEALWGISRELGYPPPRSRSGLNALVQDARETVRDAPAVGRALLAAVKEARRRQQDVAHTQAQASLPAAAPTSGADDLVIVPNVWIRIRLDRWNARAEALGGTASALSAAFTARLDRHMGRLHGDAADVKMLLTVNNRTMDDARAVAVSFVRVGIDPDGVTTHLGDARSAIKLALKAGQDTPDESAELVALTPFTPRRAWKHLMDYAVSDPDQPAVCSSLGDTGPAAVRPDGSLCDAMFARGASQHLTRGWLERTGSQLHVFVGTSADINQVGVCVRGYQPGSVTTRSELRALAERTLVEFGLDGDID</sequence>
<dbReference type="SUPFAM" id="SSF52777">
    <property type="entry name" value="CoA-dependent acyltransferases"/>
    <property type="match status" value="1"/>
</dbReference>
<dbReference type="RefSeq" id="WP_094484175.1">
    <property type="nucleotide sequence ID" value="NZ_NOZR01000033.1"/>
</dbReference>
<name>A0A255D6W2_9MYCO</name>
<comment type="caution">
    <text evidence="1">The sequence shown here is derived from an EMBL/GenBank/DDBJ whole genome shotgun (WGS) entry which is preliminary data.</text>
</comment>
<dbReference type="InterPro" id="IPR023213">
    <property type="entry name" value="CAT-like_dom_sf"/>
</dbReference>
<protein>
    <recommendedName>
        <fullName evidence="3">Diacylglycerol O-acyltransferase</fullName>
    </recommendedName>
</protein>
<gene>
    <name evidence="1" type="ORF">CG716_26800</name>
</gene>
<evidence type="ECO:0000313" key="1">
    <source>
        <dbReference type="EMBL" id="OYN75048.1"/>
    </source>
</evidence>
<accession>A0A255D6W2</accession>
<proteinExistence type="predicted"/>
<keyword evidence="2" id="KW-1185">Reference proteome</keyword>
<dbReference type="Gene3D" id="3.30.559.10">
    <property type="entry name" value="Chloramphenicol acetyltransferase-like domain"/>
    <property type="match status" value="1"/>
</dbReference>
<evidence type="ECO:0000313" key="2">
    <source>
        <dbReference type="Proteomes" id="UP000216063"/>
    </source>
</evidence>
<organism evidence="1 2">
    <name type="scientific">Mycolicibacterium sphagni</name>
    <dbReference type="NCBI Taxonomy" id="1786"/>
    <lineage>
        <taxon>Bacteria</taxon>
        <taxon>Bacillati</taxon>
        <taxon>Actinomycetota</taxon>
        <taxon>Actinomycetes</taxon>
        <taxon>Mycobacteriales</taxon>
        <taxon>Mycobacteriaceae</taxon>
        <taxon>Mycolicibacterium</taxon>
    </lineage>
</organism>
<evidence type="ECO:0008006" key="3">
    <source>
        <dbReference type="Google" id="ProtNLM"/>
    </source>
</evidence>
<dbReference type="OrthoDB" id="8183309at2"/>
<reference evidence="1 2" key="1">
    <citation type="submission" date="2017-07" db="EMBL/GenBank/DDBJ databases">
        <title>The new phylogeny of genus Mycobacterium.</title>
        <authorList>
            <person name="Tortoli E."/>
            <person name="Trovato A."/>
            <person name="Cirillo D.M."/>
        </authorList>
    </citation>
    <scope>NUCLEOTIDE SEQUENCE [LARGE SCALE GENOMIC DNA]</scope>
    <source>
        <strain evidence="1 2">ATCC 33027</strain>
    </source>
</reference>
<dbReference type="Proteomes" id="UP000216063">
    <property type="component" value="Unassembled WGS sequence"/>
</dbReference>
<dbReference type="EMBL" id="NOZR01000033">
    <property type="protein sequence ID" value="OYN75048.1"/>
    <property type="molecule type" value="Genomic_DNA"/>
</dbReference>